<evidence type="ECO:0000256" key="6">
    <source>
        <dbReference type="ARBA" id="ARBA00022840"/>
    </source>
</evidence>
<gene>
    <name evidence="13" type="ORF">BS47DRAFT_1373287</name>
</gene>
<feature type="domain" description="ABC transporter" evidence="11">
    <location>
        <begin position="992"/>
        <end position="1237"/>
    </location>
</feature>
<dbReference type="FunFam" id="3.40.50.300:FF:000997">
    <property type="entry name" value="Multidrug resistance-associated protein 1"/>
    <property type="match status" value="1"/>
</dbReference>
<dbReference type="AlphaFoldDB" id="A0A9P6ARN0"/>
<dbReference type="OrthoDB" id="6500128at2759"/>
<evidence type="ECO:0000313" key="14">
    <source>
        <dbReference type="Proteomes" id="UP000886523"/>
    </source>
</evidence>
<feature type="region of interest" description="Disordered" evidence="9">
    <location>
        <begin position="645"/>
        <end position="672"/>
    </location>
</feature>
<dbReference type="GO" id="GO:0016887">
    <property type="term" value="F:ATP hydrolysis activity"/>
    <property type="evidence" value="ECO:0007669"/>
    <property type="project" value="InterPro"/>
</dbReference>
<evidence type="ECO:0000256" key="7">
    <source>
        <dbReference type="ARBA" id="ARBA00022989"/>
    </source>
</evidence>
<dbReference type="InterPro" id="IPR050173">
    <property type="entry name" value="ABC_transporter_C-like"/>
</dbReference>
<feature type="transmembrane region" description="Helical" evidence="10">
    <location>
        <begin position="740"/>
        <end position="773"/>
    </location>
</feature>
<evidence type="ECO:0000313" key="13">
    <source>
        <dbReference type="EMBL" id="KAF9510626.1"/>
    </source>
</evidence>
<evidence type="ECO:0000256" key="9">
    <source>
        <dbReference type="SAM" id="MobiDB-lite"/>
    </source>
</evidence>
<dbReference type="InterPro" id="IPR003439">
    <property type="entry name" value="ABC_transporter-like_ATP-bd"/>
</dbReference>
<dbReference type="PANTHER" id="PTHR24223:SF456">
    <property type="entry name" value="MULTIDRUG RESISTANCE-ASSOCIATED PROTEIN LETHAL(2)03659"/>
    <property type="match status" value="1"/>
</dbReference>
<evidence type="ECO:0000256" key="1">
    <source>
        <dbReference type="ARBA" id="ARBA00004141"/>
    </source>
</evidence>
<keyword evidence="4 10" id="KW-0812">Transmembrane</keyword>
<feature type="transmembrane region" description="Helical" evidence="10">
    <location>
        <begin position="909"/>
        <end position="930"/>
    </location>
</feature>
<evidence type="ECO:0000256" key="10">
    <source>
        <dbReference type="SAM" id="Phobius"/>
    </source>
</evidence>
<keyword evidence="5" id="KW-0547">Nucleotide-binding</keyword>
<sequence length="1257" mass="138892">MKNPPPPQGTLDDASTIPDTTANLFSLLTYAWILPILNLGYARPLETTDLWKLDDSRAAGLYADRILESFDRRSKAADEYNVRLAGGDISPSWLRKVWWGIGGNYEMRERVLKIIADMAQITSPLVIKAIIKYASECYEIRKLHPTAPTPSVGRGVGLAIALFLLQVIASQGLQHAFHRSLGAGVLLRAGLITAIYRRSLRFTARARSLLSNGKMVNHISTDVSRIDFCCGFFHFAWTAPIQMIVCLIVLLLNLGVSALAGFSLFILIMPAMRKVMGQLRKLRQKSMVWTDKRAKLLQELLGGMRIIKFFAWEIPFLRQIGEYRTKELQYIRLLLVVRSLNNSFAFSLPVLSGVVAFITYSVTGHNLRPDVIFPSLTLFQLLRLPLLLLPVALGTIADAANAIDRLTELVGASGDETPPVKEKTEDEGEVFKLNNLNLEIPRGQLCAIVGPVGSGKSSLAPEIKGILGEMRRTEGEVIFGGCISYAAQSAWIQSCSIRDNIVFGREFDEEKYWKVIYDASLNADLDMLPEGDQTIVGEKGISLSGGQKQRINVARALYFASDIVCLDDPFSALDAHVGKHVFEHAVQGALAGKTRILVTHALHFLPQTDHIITMLDGRIVERGTYEELVKNNGDFAQFISAFGSQGEQEKQQDGDVKESDPPGGTDKKPKTVNGTALMQTEERVLGAVSSKVYGNYLSAANGHIMGPILLVVVVLVQATQVMGSYWLVYWQERKWPLSQGFYIGVYAGLGIGQALSLFLLGSTFAVIVFFASVKMHKPLGRIMNRFSKDADSLDNTLGDAFRAMITSLSQIIGAIILISILLPWFLIPVGIVTMVYFNTAVFYRSSARELKRLDAILRSSLYSHFSESLSGLGTIRAYGETTRFARENEKHMDNENRAYWLTITNQRWLGVHLDFLGAILTFAVAILAVASRFSISPSQTGVALSYILSVQQAFGWMIRQAAEVENNMNAVERVHHYAHNLEQEAAHRRGDLELNDISMSYRPGLPLVLKGLSLHVNGGEHIGIVGRTGAGKSSILVALYRLVELDSGSITLDGIDVSTLGLTDLRSKIAIIPQDPTLFSGTLRSNLDPFGVYDDARLWDALKRSALVDDVSKEDEPKKETICSHRFTLDSPIEDEGGNLSLGQRSLVSLARALVKDSQVVLLDEATASVDYETDQNIQNTIASEFSHKTLLCIAHRIKTIIGYDRICVMDKGQIAELDTPKALFTRTDSIFRSMCDQSGITLGDIQAALQDRERRK</sequence>
<dbReference type="GO" id="GO:0140359">
    <property type="term" value="F:ABC-type transporter activity"/>
    <property type="evidence" value="ECO:0007669"/>
    <property type="project" value="InterPro"/>
</dbReference>
<dbReference type="InterPro" id="IPR036640">
    <property type="entry name" value="ABC1_TM_sf"/>
</dbReference>
<comment type="similarity">
    <text evidence="2">Belongs to the ABC transporter superfamily. ABCC family. Conjugate transporter (TC 3.A.1.208) subfamily.</text>
</comment>
<feature type="domain" description="ABC transmembrane type-1" evidence="12">
    <location>
        <begin position="111"/>
        <end position="398"/>
    </location>
</feature>
<dbReference type="Pfam" id="PF00005">
    <property type="entry name" value="ABC_tran"/>
    <property type="match status" value="2"/>
</dbReference>
<evidence type="ECO:0000256" key="8">
    <source>
        <dbReference type="ARBA" id="ARBA00023136"/>
    </source>
</evidence>
<keyword evidence="8 10" id="KW-0472">Membrane</keyword>
<dbReference type="CDD" id="cd18606">
    <property type="entry name" value="ABC_6TM_YOR1_D2_like"/>
    <property type="match status" value="1"/>
</dbReference>
<dbReference type="Pfam" id="PF00664">
    <property type="entry name" value="ABC_membrane"/>
    <property type="match status" value="2"/>
</dbReference>
<dbReference type="InterPro" id="IPR011527">
    <property type="entry name" value="ABC1_TM_dom"/>
</dbReference>
<evidence type="ECO:0000259" key="11">
    <source>
        <dbReference type="PROSITE" id="PS50893"/>
    </source>
</evidence>
<feature type="transmembrane region" description="Helical" evidence="10">
    <location>
        <begin position="20"/>
        <end position="42"/>
    </location>
</feature>
<keyword evidence="6" id="KW-0067">ATP-binding</keyword>
<dbReference type="SUPFAM" id="SSF52540">
    <property type="entry name" value="P-loop containing nucleoside triphosphate hydrolases"/>
    <property type="match status" value="2"/>
</dbReference>
<dbReference type="CDD" id="cd18597">
    <property type="entry name" value="ABC_6TM_YOR1_D1_like"/>
    <property type="match status" value="1"/>
</dbReference>
<reference evidence="13" key="1">
    <citation type="journal article" date="2020" name="Nat. Commun.">
        <title>Large-scale genome sequencing of mycorrhizal fungi provides insights into the early evolution of symbiotic traits.</title>
        <authorList>
            <person name="Miyauchi S."/>
            <person name="Kiss E."/>
            <person name="Kuo A."/>
            <person name="Drula E."/>
            <person name="Kohler A."/>
            <person name="Sanchez-Garcia M."/>
            <person name="Morin E."/>
            <person name="Andreopoulos B."/>
            <person name="Barry K.W."/>
            <person name="Bonito G."/>
            <person name="Buee M."/>
            <person name="Carver A."/>
            <person name="Chen C."/>
            <person name="Cichocki N."/>
            <person name="Clum A."/>
            <person name="Culley D."/>
            <person name="Crous P.W."/>
            <person name="Fauchery L."/>
            <person name="Girlanda M."/>
            <person name="Hayes R.D."/>
            <person name="Keri Z."/>
            <person name="LaButti K."/>
            <person name="Lipzen A."/>
            <person name="Lombard V."/>
            <person name="Magnuson J."/>
            <person name="Maillard F."/>
            <person name="Murat C."/>
            <person name="Nolan M."/>
            <person name="Ohm R.A."/>
            <person name="Pangilinan J."/>
            <person name="Pereira M.F."/>
            <person name="Perotto S."/>
            <person name="Peter M."/>
            <person name="Pfister S."/>
            <person name="Riley R."/>
            <person name="Sitrit Y."/>
            <person name="Stielow J.B."/>
            <person name="Szollosi G."/>
            <person name="Zifcakova L."/>
            <person name="Stursova M."/>
            <person name="Spatafora J.W."/>
            <person name="Tedersoo L."/>
            <person name="Vaario L.M."/>
            <person name="Yamada A."/>
            <person name="Yan M."/>
            <person name="Wang P."/>
            <person name="Xu J."/>
            <person name="Bruns T."/>
            <person name="Baldrian P."/>
            <person name="Vilgalys R."/>
            <person name="Dunand C."/>
            <person name="Henrissat B."/>
            <person name="Grigoriev I.V."/>
            <person name="Hibbett D."/>
            <person name="Nagy L.G."/>
            <person name="Martin F.M."/>
        </authorList>
    </citation>
    <scope>NUCLEOTIDE SEQUENCE</scope>
    <source>
        <strain evidence="13">UP504</strain>
    </source>
</reference>
<feature type="domain" description="ABC transmembrane type-1" evidence="12">
    <location>
        <begin position="708"/>
        <end position="966"/>
    </location>
</feature>
<evidence type="ECO:0008006" key="15">
    <source>
        <dbReference type="Google" id="ProtNLM"/>
    </source>
</evidence>
<keyword evidence="7 10" id="KW-1133">Transmembrane helix</keyword>
<feature type="transmembrane region" description="Helical" evidence="10">
    <location>
        <begin position="241"/>
        <end position="271"/>
    </location>
</feature>
<dbReference type="Gene3D" id="1.20.1560.10">
    <property type="entry name" value="ABC transporter type 1, transmembrane domain"/>
    <property type="match status" value="2"/>
</dbReference>
<dbReference type="PROSITE" id="PS00211">
    <property type="entry name" value="ABC_TRANSPORTER_1"/>
    <property type="match status" value="2"/>
</dbReference>
<feature type="transmembrane region" description="Helical" evidence="10">
    <location>
        <begin position="811"/>
        <end position="837"/>
    </location>
</feature>
<dbReference type="GO" id="GO:0005524">
    <property type="term" value="F:ATP binding"/>
    <property type="evidence" value="ECO:0007669"/>
    <property type="project" value="UniProtKB-KW"/>
</dbReference>
<accession>A0A9P6ARN0</accession>
<name>A0A9P6ARN0_9AGAM</name>
<comment type="caution">
    <text evidence="13">The sequence shown here is derived from an EMBL/GenBank/DDBJ whole genome shotgun (WGS) entry which is preliminary data.</text>
</comment>
<dbReference type="Gene3D" id="3.40.50.300">
    <property type="entry name" value="P-loop containing nucleotide triphosphate hydrolases"/>
    <property type="match status" value="2"/>
</dbReference>
<dbReference type="InterPro" id="IPR027417">
    <property type="entry name" value="P-loop_NTPase"/>
</dbReference>
<dbReference type="FunFam" id="3.40.50.300:FF:000565">
    <property type="entry name" value="ABC bile acid transporter"/>
    <property type="match status" value="1"/>
</dbReference>
<dbReference type="FunFam" id="1.20.1560.10:FF:000010">
    <property type="entry name" value="Multidrug resistance-associated ABC transporter"/>
    <property type="match status" value="1"/>
</dbReference>
<dbReference type="CDD" id="cd03250">
    <property type="entry name" value="ABCC_MRP_domain1"/>
    <property type="match status" value="1"/>
</dbReference>
<dbReference type="PANTHER" id="PTHR24223">
    <property type="entry name" value="ATP-BINDING CASSETTE SUB-FAMILY C"/>
    <property type="match status" value="1"/>
</dbReference>
<dbReference type="PROSITE" id="PS50929">
    <property type="entry name" value="ABC_TM1F"/>
    <property type="match status" value="2"/>
</dbReference>
<dbReference type="InterPro" id="IPR003593">
    <property type="entry name" value="AAA+_ATPase"/>
</dbReference>
<feature type="compositionally biased region" description="Basic and acidic residues" evidence="9">
    <location>
        <begin position="647"/>
        <end position="669"/>
    </location>
</feature>
<protein>
    <recommendedName>
        <fullName evidence="15">ABC transporter</fullName>
    </recommendedName>
</protein>
<dbReference type="PROSITE" id="PS50893">
    <property type="entry name" value="ABC_TRANSPORTER_2"/>
    <property type="match status" value="2"/>
</dbReference>
<evidence type="ECO:0000256" key="3">
    <source>
        <dbReference type="ARBA" id="ARBA00022448"/>
    </source>
</evidence>
<dbReference type="SMART" id="SM00382">
    <property type="entry name" value="AAA"/>
    <property type="match status" value="2"/>
</dbReference>
<evidence type="ECO:0000256" key="2">
    <source>
        <dbReference type="ARBA" id="ARBA00009726"/>
    </source>
</evidence>
<comment type="subcellular location">
    <subcellularLocation>
        <location evidence="1">Membrane</location>
        <topology evidence="1">Multi-pass membrane protein</topology>
    </subcellularLocation>
</comment>
<keyword evidence="3" id="KW-0813">Transport</keyword>
<proteinExistence type="inferred from homology"/>
<feature type="domain" description="ABC transporter" evidence="11">
    <location>
        <begin position="404"/>
        <end position="641"/>
    </location>
</feature>
<evidence type="ECO:0000259" key="12">
    <source>
        <dbReference type="PROSITE" id="PS50929"/>
    </source>
</evidence>
<dbReference type="CDD" id="cd03244">
    <property type="entry name" value="ABCC_MRP_domain2"/>
    <property type="match status" value="1"/>
</dbReference>
<dbReference type="Proteomes" id="UP000886523">
    <property type="component" value="Unassembled WGS sequence"/>
</dbReference>
<organism evidence="13 14">
    <name type="scientific">Hydnum rufescens UP504</name>
    <dbReference type="NCBI Taxonomy" id="1448309"/>
    <lineage>
        <taxon>Eukaryota</taxon>
        <taxon>Fungi</taxon>
        <taxon>Dikarya</taxon>
        <taxon>Basidiomycota</taxon>
        <taxon>Agaricomycotina</taxon>
        <taxon>Agaricomycetes</taxon>
        <taxon>Cantharellales</taxon>
        <taxon>Hydnaceae</taxon>
        <taxon>Hydnum</taxon>
    </lineage>
</organism>
<evidence type="ECO:0000256" key="4">
    <source>
        <dbReference type="ARBA" id="ARBA00022692"/>
    </source>
</evidence>
<dbReference type="GO" id="GO:0016020">
    <property type="term" value="C:membrane"/>
    <property type="evidence" value="ECO:0007669"/>
    <property type="project" value="UniProtKB-SubCell"/>
</dbReference>
<keyword evidence="14" id="KW-1185">Reference proteome</keyword>
<dbReference type="EMBL" id="MU129013">
    <property type="protein sequence ID" value="KAF9510626.1"/>
    <property type="molecule type" value="Genomic_DNA"/>
</dbReference>
<evidence type="ECO:0000256" key="5">
    <source>
        <dbReference type="ARBA" id="ARBA00022741"/>
    </source>
</evidence>
<dbReference type="SUPFAM" id="SSF90123">
    <property type="entry name" value="ABC transporter transmembrane region"/>
    <property type="match status" value="2"/>
</dbReference>
<feature type="transmembrane region" description="Helical" evidence="10">
    <location>
        <begin position="708"/>
        <end position="728"/>
    </location>
</feature>
<dbReference type="InterPro" id="IPR017871">
    <property type="entry name" value="ABC_transporter-like_CS"/>
</dbReference>